<evidence type="ECO:0000256" key="1">
    <source>
        <dbReference type="ARBA" id="ARBA00004141"/>
    </source>
</evidence>
<evidence type="ECO:0000256" key="5">
    <source>
        <dbReference type="SAM" id="Phobius"/>
    </source>
</evidence>
<dbReference type="GO" id="GO:0016020">
    <property type="term" value="C:membrane"/>
    <property type="evidence" value="ECO:0007669"/>
    <property type="project" value="UniProtKB-SubCell"/>
</dbReference>
<name>A0AA39JUW8_ARMTA</name>
<keyword evidence="4 5" id="KW-0472">Membrane</keyword>
<feature type="transmembrane region" description="Helical" evidence="5">
    <location>
        <begin position="16"/>
        <end position="36"/>
    </location>
</feature>
<evidence type="ECO:0000256" key="4">
    <source>
        <dbReference type="ARBA" id="ARBA00023136"/>
    </source>
</evidence>
<sequence>MSDSNTDFPLYNYTPSLVAAAVFSAIFFVSSAALAWRTFKTRSWYFSAMIIVTVEGVGYIGRILSHNDPEALGPYVMQTLLLLVAPSLFAVAIYVVLGRLIRMLHAEHYSLIPLKWLTKFFVLGEVISFILQSGGGGIMAGSKDQDKIKIGQYVIVVGLILQMIWLAGFAVVAGVFHCRMRVIPAVPGKANWRRFMFALYGASNMILSRSMFRVIEFVQGRDGFFMQSERWIYLTDGLLMAEVLAAFVYFHPSAYIRGDEQYTMGEHEELSMHARDEEHANTVSMHPYSGLGSGR</sequence>
<dbReference type="RefSeq" id="XP_060326440.1">
    <property type="nucleotide sequence ID" value="XM_060478044.1"/>
</dbReference>
<keyword evidence="7" id="KW-1185">Reference proteome</keyword>
<evidence type="ECO:0000256" key="3">
    <source>
        <dbReference type="ARBA" id="ARBA00022989"/>
    </source>
</evidence>
<comment type="caution">
    <text evidence="6">The sequence shown here is derived from an EMBL/GenBank/DDBJ whole genome shotgun (WGS) entry which is preliminary data.</text>
</comment>
<feature type="transmembrane region" description="Helical" evidence="5">
    <location>
        <begin position="117"/>
        <end position="141"/>
    </location>
</feature>
<feature type="transmembrane region" description="Helical" evidence="5">
    <location>
        <begin position="153"/>
        <end position="176"/>
    </location>
</feature>
<dbReference type="EMBL" id="JAUEPS010000042">
    <property type="protein sequence ID" value="KAK0448335.1"/>
    <property type="molecule type" value="Genomic_DNA"/>
</dbReference>
<evidence type="ECO:0000256" key="2">
    <source>
        <dbReference type="ARBA" id="ARBA00022692"/>
    </source>
</evidence>
<dbReference type="AlphaFoldDB" id="A0AA39JUW8"/>
<feature type="transmembrane region" description="Helical" evidence="5">
    <location>
        <begin position="43"/>
        <end position="63"/>
    </location>
</feature>
<dbReference type="PANTHER" id="PTHR31465:SF1">
    <property type="entry name" value="PROTEIN RTA1-RELATED"/>
    <property type="match status" value="1"/>
</dbReference>
<evidence type="ECO:0000313" key="7">
    <source>
        <dbReference type="Proteomes" id="UP001175211"/>
    </source>
</evidence>
<comment type="subcellular location">
    <subcellularLocation>
        <location evidence="1">Membrane</location>
        <topology evidence="1">Multi-pass membrane protein</topology>
    </subcellularLocation>
</comment>
<organism evidence="6 7">
    <name type="scientific">Armillaria tabescens</name>
    <name type="common">Ringless honey mushroom</name>
    <name type="synonym">Agaricus tabescens</name>
    <dbReference type="NCBI Taxonomy" id="1929756"/>
    <lineage>
        <taxon>Eukaryota</taxon>
        <taxon>Fungi</taxon>
        <taxon>Dikarya</taxon>
        <taxon>Basidiomycota</taxon>
        <taxon>Agaricomycotina</taxon>
        <taxon>Agaricomycetes</taxon>
        <taxon>Agaricomycetidae</taxon>
        <taxon>Agaricales</taxon>
        <taxon>Marasmiineae</taxon>
        <taxon>Physalacriaceae</taxon>
        <taxon>Desarmillaria</taxon>
    </lineage>
</organism>
<dbReference type="GeneID" id="85361592"/>
<dbReference type="Proteomes" id="UP001175211">
    <property type="component" value="Unassembled WGS sequence"/>
</dbReference>
<gene>
    <name evidence="6" type="ORF">EV420DRAFT_1647479</name>
</gene>
<evidence type="ECO:0000313" key="6">
    <source>
        <dbReference type="EMBL" id="KAK0448335.1"/>
    </source>
</evidence>
<proteinExistence type="predicted"/>
<keyword evidence="3 5" id="KW-1133">Transmembrane helix</keyword>
<dbReference type="InterPro" id="IPR007568">
    <property type="entry name" value="RTA1"/>
</dbReference>
<protein>
    <submittedName>
        <fullName evidence="6">RTA1 like protein-domain-containing protein</fullName>
    </submittedName>
</protein>
<keyword evidence="2 5" id="KW-0812">Transmembrane</keyword>
<accession>A0AA39JUW8</accession>
<dbReference type="Pfam" id="PF04479">
    <property type="entry name" value="RTA1"/>
    <property type="match status" value="1"/>
</dbReference>
<feature type="transmembrane region" description="Helical" evidence="5">
    <location>
        <begin position="197"/>
        <end position="215"/>
    </location>
</feature>
<reference evidence="6" key="1">
    <citation type="submission" date="2023-06" db="EMBL/GenBank/DDBJ databases">
        <authorList>
            <consortium name="Lawrence Berkeley National Laboratory"/>
            <person name="Ahrendt S."/>
            <person name="Sahu N."/>
            <person name="Indic B."/>
            <person name="Wong-Bajracharya J."/>
            <person name="Merenyi Z."/>
            <person name="Ke H.-M."/>
            <person name="Monk M."/>
            <person name="Kocsube S."/>
            <person name="Drula E."/>
            <person name="Lipzen A."/>
            <person name="Balint B."/>
            <person name="Henrissat B."/>
            <person name="Andreopoulos B."/>
            <person name="Martin F.M."/>
            <person name="Harder C.B."/>
            <person name="Rigling D."/>
            <person name="Ford K.L."/>
            <person name="Foster G.D."/>
            <person name="Pangilinan J."/>
            <person name="Papanicolaou A."/>
            <person name="Barry K."/>
            <person name="LaButti K."/>
            <person name="Viragh M."/>
            <person name="Koriabine M."/>
            <person name="Yan M."/>
            <person name="Riley R."/>
            <person name="Champramary S."/>
            <person name="Plett K.L."/>
            <person name="Tsai I.J."/>
            <person name="Slot J."/>
            <person name="Sipos G."/>
            <person name="Plett J."/>
            <person name="Nagy L.G."/>
            <person name="Grigoriev I.V."/>
        </authorList>
    </citation>
    <scope>NUCLEOTIDE SEQUENCE</scope>
    <source>
        <strain evidence="6">CCBAS 213</strain>
    </source>
</reference>
<feature type="transmembrane region" description="Helical" evidence="5">
    <location>
        <begin position="75"/>
        <end position="97"/>
    </location>
</feature>
<dbReference type="PANTHER" id="PTHR31465">
    <property type="entry name" value="PROTEIN RTA1-RELATED"/>
    <property type="match status" value="1"/>
</dbReference>
<feature type="transmembrane region" description="Helical" evidence="5">
    <location>
        <begin position="231"/>
        <end position="250"/>
    </location>
</feature>